<dbReference type="Gene3D" id="3.40.1190.20">
    <property type="match status" value="1"/>
</dbReference>
<dbReference type="GO" id="GO:0016301">
    <property type="term" value="F:kinase activity"/>
    <property type="evidence" value="ECO:0007669"/>
    <property type="project" value="UniProtKB-KW"/>
</dbReference>
<keyword evidence="2" id="KW-0418">Kinase</keyword>
<dbReference type="HOGENOM" id="CLU_027634_12_0_11"/>
<gene>
    <name evidence="4" type="ordered locus">Namu_1114</name>
</gene>
<dbReference type="EMBL" id="CP001737">
    <property type="protein sequence ID" value="ACV77521.1"/>
    <property type="molecule type" value="Genomic_DNA"/>
</dbReference>
<dbReference type="PANTHER" id="PTHR10584:SF166">
    <property type="entry name" value="RIBOKINASE"/>
    <property type="match status" value="1"/>
</dbReference>
<sequence>MATVGPDVVVVGNAGVDTNVYLPAGAALADLVRTEGHFASDLDYVGHPGAFTSRGFARLGLRTAFVGHVGADPLGQWVRAELAADGIDLTGVGVDPAGTARSVNLMSADGSRVNFYDGRGHQDLRVDPVAAAPWFAGARLALFHLPNWARHLVPVARAAGAVVACDLQDVHDPDEPYRRDFVRGADILFASAAHHDDPVPMLARLLAGGAGLVVCGRGRRGVLVASARGVESFPPPELDLPIVDTNGAGDALAVGFLAAHVLQGRPIAAAVLRGQLAARWACAQRASSSAPIDPAQLEEMLARLAGRAAAGAPPGADGRVPGRTG</sequence>
<reference evidence="4 5" key="2">
    <citation type="journal article" date="2010" name="Stand. Genomic Sci.">
        <title>Complete genome sequence of Nakamurella multipartita type strain (Y-104).</title>
        <authorList>
            <person name="Tice H."/>
            <person name="Mayilraj S."/>
            <person name="Sims D."/>
            <person name="Lapidus A."/>
            <person name="Nolan M."/>
            <person name="Lucas S."/>
            <person name="Glavina Del Rio T."/>
            <person name="Copeland A."/>
            <person name="Cheng J.F."/>
            <person name="Meincke L."/>
            <person name="Bruce D."/>
            <person name="Goodwin L."/>
            <person name="Pitluck S."/>
            <person name="Ivanova N."/>
            <person name="Mavromatis K."/>
            <person name="Ovchinnikova G."/>
            <person name="Pati A."/>
            <person name="Chen A."/>
            <person name="Palaniappan K."/>
            <person name="Land M."/>
            <person name="Hauser L."/>
            <person name="Chang Y.J."/>
            <person name="Jeffries C.D."/>
            <person name="Detter J.C."/>
            <person name="Brettin T."/>
            <person name="Rohde M."/>
            <person name="Goker M."/>
            <person name="Bristow J."/>
            <person name="Eisen J.A."/>
            <person name="Markowitz V."/>
            <person name="Hugenholtz P."/>
            <person name="Kyrpides N.C."/>
            <person name="Klenk H.P."/>
            <person name="Chen F."/>
        </authorList>
    </citation>
    <scope>NUCLEOTIDE SEQUENCE [LARGE SCALE GENOMIC DNA]</scope>
    <source>
        <strain evidence="5">ATCC 700099 / DSM 44233 / CIP 104796 / JCM 9543 / NBRC 105858 / Y-104</strain>
    </source>
</reference>
<dbReference type="KEGG" id="nml:Namu_1114"/>
<name>C8XCF6_NAKMY</name>
<dbReference type="InterPro" id="IPR002173">
    <property type="entry name" value="Carboh/pur_kinase_PfkB_CS"/>
</dbReference>
<dbReference type="AlphaFoldDB" id="C8XCF6"/>
<evidence type="ECO:0000259" key="3">
    <source>
        <dbReference type="Pfam" id="PF00294"/>
    </source>
</evidence>
<dbReference type="STRING" id="479431.Namu_1114"/>
<dbReference type="InterPro" id="IPR029056">
    <property type="entry name" value="Ribokinase-like"/>
</dbReference>
<evidence type="ECO:0000313" key="4">
    <source>
        <dbReference type="EMBL" id="ACV77521.1"/>
    </source>
</evidence>
<dbReference type="InterPro" id="IPR011611">
    <property type="entry name" value="PfkB_dom"/>
</dbReference>
<dbReference type="eggNOG" id="COG0524">
    <property type="taxonomic scope" value="Bacteria"/>
</dbReference>
<reference evidence="5" key="1">
    <citation type="submission" date="2009-09" db="EMBL/GenBank/DDBJ databases">
        <title>The complete genome of Nakamurella multipartita DSM 44233.</title>
        <authorList>
            <consortium name="US DOE Joint Genome Institute (JGI-PGF)"/>
            <person name="Lucas S."/>
            <person name="Copeland A."/>
            <person name="Lapidus A."/>
            <person name="Glavina del Rio T."/>
            <person name="Dalin E."/>
            <person name="Tice H."/>
            <person name="Bruce D."/>
            <person name="Goodwin L."/>
            <person name="Pitluck S."/>
            <person name="Kyrpides N."/>
            <person name="Mavromatis K."/>
            <person name="Ivanova N."/>
            <person name="Ovchinnikova G."/>
            <person name="Sims D."/>
            <person name="Meincke L."/>
            <person name="Brettin T."/>
            <person name="Detter J.C."/>
            <person name="Han C."/>
            <person name="Larimer F."/>
            <person name="Land M."/>
            <person name="Hauser L."/>
            <person name="Markowitz V."/>
            <person name="Cheng J.-F."/>
            <person name="Hugenholtz P."/>
            <person name="Woyke T."/>
            <person name="Wu D."/>
            <person name="Klenk H.-P."/>
            <person name="Eisen J.A."/>
        </authorList>
    </citation>
    <scope>NUCLEOTIDE SEQUENCE [LARGE SCALE GENOMIC DNA]</scope>
    <source>
        <strain evidence="5">ATCC 700099 / DSM 44233 / CIP 104796 / JCM 9543 / NBRC 105858 / Y-104</strain>
    </source>
</reference>
<dbReference type="PROSITE" id="PS00584">
    <property type="entry name" value="PFKB_KINASES_2"/>
    <property type="match status" value="1"/>
</dbReference>
<accession>C8XCF6</accession>
<evidence type="ECO:0000256" key="2">
    <source>
        <dbReference type="ARBA" id="ARBA00022777"/>
    </source>
</evidence>
<evidence type="ECO:0000256" key="1">
    <source>
        <dbReference type="ARBA" id="ARBA00022679"/>
    </source>
</evidence>
<feature type="domain" description="Carbohydrate kinase PfkB" evidence="3">
    <location>
        <begin position="52"/>
        <end position="289"/>
    </location>
</feature>
<dbReference type="InParanoid" id="C8XCF6"/>
<dbReference type="Pfam" id="PF00294">
    <property type="entry name" value="PfkB"/>
    <property type="match status" value="1"/>
</dbReference>
<keyword evidence="1" id="KW-0808">Transferase</keyword>
<keyword evidence="5" id="KW-1185">Reference proteome</keyword>
<dbReference type="Proteomes" id="UP000002218">
    <property type="component" value="Chromosome"/>
</dbReference>
<protein>
    <submittedName>
        <fullName evidence="4">PfkB domain protein</fullName>
    </submittedName>
</protein>
<organism evidence="4 5">
    <name type="scientific">Nakamurella multipartita (strain ATCC 700099 / DSM 44233 / CIP 104796 / JCM 9543 / NBRC 105858 / Y-104)</name>
    <name type="common">Microsphaera multipartita</name>
    <dbReference type="NCBI Taxonomy" id="479431"/>
    <lineage>
        <taxon>Bacteria</taxon>
        <taxon>Bacillati</taxon>
        <taxon>Actinomycetota</taxon>
        <taxon>Actinomycetes</taxon>
        <taxon>Nakamurellales</taxon>
        <taxon>Nakamurellaceae</taxon>
        <taxon>Nakamurella</taxon>
    </lineage>
</organism>
<proteinExistence type="predicted"/>
<evidence type="ECO:0000313" key="5">
    <source>
        <dbReference type="Proteomes" id="UP000002218"/>
    </source>
</evidence>
<dbReference type="SUPFAM" id="SSF53613">
    <property type="entry name" value="Ribokinase-like"/>
    <property type="match status" value="1"/>
</dbReference>
<dbReference type="RefSeq" id="WP_015746435.1">
    <property type="nucleotide sequence ID" value="NC_013235.1"/>
</dbReference>
<dbReference type="PANTHER" id="PTHR10584">
    <property type="entry name" value="SUGAR KINASE"/>
    <property type="match status" value="1"/>
</dbReference>